<dbReference type="InterPro" id="IPR038260">
    <property type="entry name" value="Vps53_C_sf"/>
</dbReference>
<evidence type="ECO:0000256" key="6">
    <source>
        <dbReference type="ARBA" id="ARBA00023136"/>
    </source>
</evidence>
<evidence type="ECO:0000256" key="3">
    <source>
        <dbReference type="ARBA" id="ARBA00008628"/>
    </source>
</evidence>
<feature type="domain" description="Vps53 N-terminal" evidence="7">
    <location>
        <begin position="9"/>
        <end position="386"/>
    </location>
</feature>
<dbReference type="InterPro" id="IPR031745">
    <property type="entry name" value="Vps53_C"/>
</dbReference>
<dbReference type="GO" id="GO:0010008">
    <property type="term" value="C:endosome membrane"/>
    <property type="evidence" value="ECO:0007669"/>
    <property type="project" value="UniProtKB-SubCell"/>
</dbReference>
<evidence type="ECO:0000313" key="9">
    <source>
        <dbReference type="EMBL" id="ODV76397.1"/>
    </source>
</evidence>
<protein>
    <submittedName>
        <fullName evidence="9">Uncharacterized protein</fullName>
    </submittedName>
</protein>
<dbReference type="GO" id="GO:0005829">
    <property type="term" value="C:cytosol"/>
    <property type="evidence" value="ECO:0007669"/>
    <property type="project" value="GOC"/>
</dbReference>
<organism evidence="9 10">
    <name type="scientific">Cyberlindnera jadinii (strain ATCC 18201 / CBS 1600 / BCRC 20928 / JCM 3617 / NBRC 0987 / NRRL Y-1542)</name>
    <name type="common">Torula yeast</name>
    <name type="synonym">Candida utilis</name>
    <dbReference type="NCBI Taxonomy" id="983966"/>
    <lineage>
        <taxon>Eukaryota</taxon>
        <taxon>Fungi</taxon>
        <taxon>Dikarya</taxon>
        <taxon>Ascomycota</taxon>
        <taxon>Saccharomycotina</taxon>
        <taxon>Saccharomycetes</taxon>
        <taxon>Phaffomycetales</taxon>
        <taxon>Phaffomycetaceae</taxon>
        <taxon>Cyberlindnera</taxon>
    </lineage>
</organism>
<gene>
    <name evidence="9" type="ORF">CYBJADRAFT_146436</name>
</gene>
<evidence type="ECO:0000259" key="8">
    <source>
        <dbReference type="Pfam" id="PF16854"/>
    </source>
</evidence>
<dbReference type="GO" id="GO:0042147">
    <property type="term" value="P:retrograde transport, endosome to Golgi"/>
    <property type="evidence" value="ECO:0007669"/>
    <property type="project" value="InterPro"/>
</dbReference>
<comment type="similarity">
    <text evidence="3">Belongs to the VPS53 family.</text>
</comment>
<keyword evidence="10" id="KW-1185">Reference proteome</keyword>
<dbReference type="OMA" id="YKFAEAK"/>
<dbReference type="GO" id="GO:0000938">
    <property type="term" value="C:GARP complex"/>
    <property type="evidence" value="ECO:0007669"/>
    <property type="project" value="InterPro"/>
</dbReference>
<feature type="domain" description="Vps53 C-terminal" evidence="8">
    <location>
        <begin position="602"/>
        <end position="685"/>
    </location>
</feature>
<name>A0A1E4SA41_CYBJN</name>
<proteinExistence type="inferred from homology"/>
<dbReference type="PANTHER" id="PTHR12820">
    <property type="entry name" value="VACUOLAR SORTING PROTEIN 53"/>
    <property type="match status" value="1"/>
</dbReference>
<dbReference type="RefSeq" id="XP_020073436.1">
    <property type="nucleotide sequence ID" value="XM_020213265.1"/>
</dbReference>
<dbReference type="GeneID" id="30987661"/>
<dbReference type="InterPro" id="IPR007234">
    <property type="entry name" value="Vps53_N"/>
</dbReference>
<dbReference type="Gene3D" id="1.10.357.110">
    <property type="entry name" value="Vacuolar protein sorting-associated protein 53, C-terminus"/>
    <property type="match status" value="1"/>
</dbReference>
<reference evidence="9 10" key="1">
    <citation type="journal article" date="2016" name="Proc. Natl. Acad. Sci. U.S.A.">
        <title>Comparative genomics of biotechnologically important yeasts.</title>
        <authorList>
            <person name="Riley R."/>
            <person name="Haridas S."/>
            <person name="Wolfe K.H."/>
            <person name="Lopes M.R."/>
            <person name="Hittinger C.T."/>
            <person name="Goeker M."/>
            <person name="Salamov A.A."/>
            <person name="Wisecaver J.H."/>
            <person name="Long T.M."/>
            <person name="Calvey C.H."/>
            <person name="Aerts A.L."/>
            <person name="Barry K.W."/>
            <person name="Choi C."/>
            <person name="Clum A."/>
            <person name="Coughlan A.Y."/>
            <person name="Deshpande S."/>
            <person name="Douglass A.P."/>
            <person name="Hanson S.J."/>
            <person name="Klenk H.-P."/>
            <person name="LaButti K.M."/>
            <person name="Lapidus A."/>
            <person name="Lindquist E.A."/>
            <person name="Lipzen A.M."/>
            <person name="Meier-Kolthoff J.P."/>
            <person name="Ohm R.A."/>
            <person name="Otillar R.P."/>
            <person name="Pangilinan J.L."/>
            <person name="Peng Y."/>
            <person name="Rokas A."/>
            <person name="Rosa C.A."/>
            <person name="Scheuner C."/>
            <person name="Sibirny A.A."/>
            <person name="Slot J.C."/>
            <person name="Stielow J.B."/>
            <person name="Sun H."/>
            <person name="Kurtzman C.P."/>
            <person name="Blackwell M."/>
            <person name="Grigoriev I.V."/>
            <person name="Jeffries T.W."/>
        </authorList>
    </citation>
    <scope>NUCLEOTIDE SEQUENCE [LARGE SCALE GENOMIC DNA]</scope>
    <source>
        <strain evidence="10">ATCC 18201 / CBS 1600 / BCRC 20928 / JCM 3617 / NBRC 0987 / NRRL Y-1542</strain>
    </source>
</reference>
<dbReference type="PANTHER" id="PTHR12820:SF0">
    <property type="entry name" value="VACUOLAR PROTEIN SORTING-ASSOCIATED PROTEIN 53 HOMOLOG"/>
    <property type="match status" value="1"/>
</dbReference>
<evidence type="ECO:0000256" key="1">
    <source>
        <dbReference type="ARBA" id="ARBA00004150"/>
    </source>
</evidence>
<dbReference type="InterPro" id="IPR039766">
    <property type="entry name" value="Vps53"/>
</dbReference>
<keyword evidence="4" id="KW-0967">Endosome</keyword>
<dbReference type="AlphaFoldDB" id="A0A1E4SA41"/>
<accession>A0A1E4SA41</accession>
<dbReference type="STRING" id="983966.A0A1E4SA41"/>
<keyword evidence="6" id="KW-0472">Membrane</keyword>
<evidence type="ECO:0000256" key="4">
    <source>
        <dbReference type="ARBA" id="ARBA00022753"/>
    </source>
</evidence>
<dbReference type="Gene3D" id="1.10.357.50">
    <property type="match status" value="1"/>
</dbReference>
<comment type="subcellular location">
    <subcellularLocation>
        <location evidence="2">Endosome membrane</location>
        <topology evidence="2">Peripheral membrane protein</topology>
    </subcellularLocation>
    <subcellularLocation>
        <location evidence="1">Golgi apparatus</location>
        <location evidence="1">trans-Golgi network membrane</location>
        <topology evidence="1">Peripheral membrane protein</topology>
    </subcellularLocation>
</comment>
<dbReference type="EMBL" id="KV453925">
    <property type="protein sequence ID" value="ODV76397.1"/>
    <property type="molecule type" value="Genomic_DNA"/>
</dbReference>
<dbReference type="Proteomes" id="UP000094389">
    <property type="component" value="Unassembled WGS sequence"/>
</dbReference>
<evidence type="ECO:0000256" key="2">
    <source>
        <dbReference type="ARBA" id="ARBA00004481"/>
    </source>
</evidence>
<dbReference type="Pfam" id="PF16854">
    <property type="entry name" value="VPS53_C"/>
    <property type="match status" value="1"/>
</dbReference>
<evidence type="ECO:0000313" key="10">
    <source>
        <dbReference type="Proteomes" id="UP000094389"/>
    </source>
</evidence>
<evidence type="ECO:0000256" key="5">
    <source>
        <dbReference type="ARBA" id="ARBA00023034"/>
    </source>
</evidence>
<sequence length="793" mass="90203">MSERLSLADYDVKEDLRNLLNEPVSVESLSTQINYVNGYKLHLDSQLAVNEAEYEEYLKSDGQFQSSEAKKDLELIISEISENRKLSANTQAVITSMTSGIKKLDDAKKNLVLSMTVLKRLQMMIIADEQLGSLIDEKRYTEAEPLLGAVGELVDHFKSYKSIDSVAKLTKSVNALEVRLADQVLKDFELTLTNKDPVAESELRSACRIMDTLGQEYHDKLLNWFCNHQLREIKTIFVSTDEAGSLDNLQRRFLFFKRVLKNYEELFAPLFPESWKVEEELSNRFCEHTRDGIKQILSQNGKTTDVDMLLNSLQQALDFEKFLNNKFRRSNDDSANSSVANFNTPIPTDGVFTHKVSAAFEPFLNLWVDHQNSFLSSKFMEFLSQPKLPPDSQNHANVIPSSADLFRAYRHLLTQCSNLSTGGPLYDLSKLFQKWSLEYANKVLRPTLPASQITDDAIPYITLVINTADYCHTTMNQLQEKLTELVDNEYKQRINFDAANDSFMRLINRSLNILVQKIETESAFSWREMANTNWAHMEDVGDQSRYIASLRDVLLNNCEKILPTLSRDLYVRNLCDKIVESTVNQFLLNIVKTKPIPVIAAEQMLLDLSVLKETFLKLTTCAGPDYKPSSQYQKHAEKITGKLEIILKVLLTQDAPQEGLVTNYFYLIGDRSVANFIKVLELKGISDKDRQTRYIDLFKIHMKAHDNLIDSSPVLAKLVVESGTTVVPSSTGLLNTKIMSISPDLPSSPKLENLLKTKDGFKEFASNGEASVNKLGENLHKFGRFFNRQHNNN</sequence>
<keyword evidence="5" id="KW-0333">Golgi apparatus</keyword>
<dbReference type="Pfam" id="PF04100">
    <property type="entry name" value="Vps53_N"/>
    <property type="match status" value="1"/>
</dbReference>
<evidence type="ECO:0000259" key="7">
    <source>
        <dbReference type="Pfam" id="PF04100"/>
    </source>
</evidence>
<dbReference type="OrthoDB" id="10261632at2759"/>